<evidence type="ECO:0000313" key="2">
    <source>
        <dbReference type="EMBL" id="KAF0687097.1"/>
    </source>
</evidence>
<dbReference type="OrthoDB" id="10411164at2759"/>
<keyword evidence="1" id="KW-0472">Membrane</keyword>
<feature type="transmembrane region" description="Helical" evidence="1">
    <location>
        <begin position="1553"/>
        <end position="1572"/>
    </location>
</feature>
<feature type="transmembrane region" description="Helical" evidence="1">
    <location>
        <begin position="1629"/>
        <end position="1648"/>
    </location>
</feature>
<feature type="transmembrane region" description="Helical" evidence="1">
    <location>
        <begin position="1685"/>
        <end position="1702"/>
    </location>
</feature>
<feature type="transmembrane region" description="Helical" evidence="1">
    <location>
        <begin position="1592"/>
        <end position="1617"/>
    </location>
</feature>
<dbReference type="EMBL" id="CAADRA010006984">
    <property type="protein sequence ID" value="VFT97852.1"/>
    <property type="molecule type" value="Genomic_DNA"/>
</dbReference>
<proteinExistence type="predicted"/>
<evidence type="ECO:0000313" key="3">
    <source>
        <dbReference type="EMBL" id="VFT97852.1"/>
    </source>
</evidence>
<protein>
    <submittedName>
        <fullName evidence="3">Aste57867_21178 protein</fullName>
    </submittedName>
</protein>
<feature type="transmembrane region" description="Helical" evidence="1">
    <location>
        <begin position="654"/>
        <end position="672"/>
    </location>
</feature>
<sequence>MPAPAPLLRSPPTVVPVWTFSRSQYIVSFAGILYLGGSLVSSFWYATVLAPSMTNDFWWLDFNASVQVFLLNAMNALHAVDVVNKDPIDLASPFFAQDAAASATVTNNPTYPRSILYSTLTDPAAAIAACRSTPAMGLVWVITQNCWVDFARHWEVAHTAARQTRCRDQYATNGAVYMESILRNTDMKQWMVALGAPGAEFDVGVVRFLQQSDAGRLFLADVARSWLAVADEVVYWASSNVTFWKTQFQNIHQTGIQESIVLHSAFGGTHALSTVVLPYYLRQVLWTTVNMGCGFYCDLWYAQDVGASLVRNDAAQFWGNVVDIEMLLLGTEAMTLAQVVVHTCVGAIDSIDLDLVAVPAAAKALYFSFTVALHAALLDSPSLADLYAAIAPLSVVPALPQWTTVPAIQFLGGSPLCTAGPSMPFIQREWGFDDGCDASVPLTVEVTSQHLLFAMVGYFNTPSMSTAPSVLSIEALTAAVCPQTTSPSTCGLSLAQAHRLYMLVLASAIAPAVVWNASTALPPLEVIQMAHATTSSPLLLRQPLVATADPVFAFFGWTCVLDWVQGTREVVSFQGDVTTLTLISYAYDLSNDGSTPSSDQVPRSIGLLFANGVWYVSTVLALAAGCMVGVAAFYSFQISGHNLFYFNRVAGPIWVGRPLLFLRGLTAIILLSSASPRLVVRHGLKTMANVPRTFLESLVVASESTWITYVLSDVSLVVTKGSATAGAPVASAFMFVLALALDTWTPLAVQVHMSRACSVLFVDHTVLCSTNVVQIGNLPRVLCLVAANAVAVVGSYLLVRLCHVMAHTAPRQLPDSYLLYPESSLVFFEQLVRHTASSEWWIDAASNVMCGMVLFTVRHTNYVFDVKSWHLVKLPASQFRRRGSVSMFAAPVLAKDRSTSIVAPDPPPHHPPLLMSSPTVEDLPLPHSSWPSLALITSFAYIVATLAGSICYLMVLEQKMSNDFWWNGFNSTGGHRFLATLLAHPPPDGRMDLTQYALVGTFNGSDDSIAYAPGYVYDVEATVLNEIPLAIAGLRQMDGCEVPWIATQYCWVDFKRQWELANSRVRQDRCHVHATTNAAVYLESVLRNVNLAQFETCWGVAFNWAIGDHLRQSDSGRAWLTSTWGARMGSEASEVAYWQLYDLTEFVGQWQNYYLVGLTETIGVQNSFGATYPLTIKRSESVWRLQDETTFKMYWILAGDLWAIGFNNASGVASGSLVRTSANFVYHNTTPRHVLQVNGSLPSPLGWTALLVEQYLGPYGSVDIKHVPIPVTATQLILPFVQRISLMLFASPTALSAYNHLPDQLYMNTIPMAWQSYNFLGGSPLCFDATTDKGYLCPFVNTLAPCQSNSVQEAYHMARDEGLLAAAMASIRDATTNASVCQYATQKVTCSKALSSYPTFVTAFLGNLTALQAEARSILRHVQGLNVSLFQFVSTKTGQQLLVTANAFSDGDWAFWSWSYLYHWALGSRDVLSFEGDVDTITVLSGFTRPYLATTNPAEIPHSLSLYFTVAIQYVTMVLLSIATLVVVYVVVHRGRVEAWNLIKINRVGGIVWIGRPLLMLRATSAICLLSTSELLLAQRGGNMTKFQRDDLTGLSVVQTILISGEVCWLTYILNDVFSVVTKGYTRRYAALSSILVWSITALLQLAAPLTVQATLARSCARVNLDVVCTVGTIQVGSVMRSTTLVWLSYACIAAAFAVQATRRARTPPASVPSLFLYSLGGYTFYFDEWTLDNVVYLDKASAFLNGLVVVDYANVLYLLDVKTWRSYAIPKPKLEEVRWSTRLVDCLPLMPQT</sequence>
<reference evidence="3 4" key="1">
    <citation type="submission" date="2019-03" db="EMBL/GenBank/DDBJ databases">
        <authorList>
            <person name="Gaulin E."/>
            <person name="Dumas B."/>
        </authorList>
    </citation>
    <scope>NUCLEOTIDE SEQUENCE [LARGE SCALE GENOMIC DNA]</scope>
    <source>
        <strain evidence="3">CBS 568.67</strain>
    </source>
</reference>
<evidence type="ECO:0000313" key="4">
    <source>
        <dbReference type="Proteomes" id="UP000332933"/>
    </source>
</evidence>
<feature type="transmembrane region" description="Helical" evidence="1">
    <location>
        <begin position="613"/>
        <end position="634"/>
    </location>
</feature>
<evidence type="ECO:0000256" key="1">
    <source>
        <dbReference type="SAM" id="Phobius"/>
    </source>
</evidence>
<keyword evidence="4" id="KW-1185">Reference proteome</keyword>
<keyword evidence="1" id="KW-0812">Transmembrane</keyword>
<keyword evidence="1" id="KW-1133">Transmembrane helix</keyword>
<feature type="transmembrane region" description="Helical" evidence="1">
    <location>
        <begin position="1506"/>
        <end position="1532"/>
    </location>
</feature>
<name>A0A485LIA3_9STRA</name>
<organism evidence="3 4">
    <name type="scientific">Aphanomyces stellatus</name>
    <dbReference type="NCBI Taxonomy" id="120398"/>
    <lineage>
        <taxon>Eukaryota</taxon>
        <taxon>Sar</taxon>
        <taxon>Stramenopiles</taxon>
        <taxon>Oomycota</taxon>
        <taxon>Saprolegniomycetes</taxon>
        <taxon>Saprolegniales</taxon>
        <taxon>Verrucalvaceae</taxon>
        <taxon>Aphanomyces</taxon>
    </lineage>
</organism>
<dbReference type="EMBL" id="VJMH01006958">
    <property type="protein sequence ID" value="KAF0687097.1"/>
    <property type="molecule type" value="Genomic_DNA"/>
</dbReference>
<accession>A0A485LIA3</accession>
<dbReference type="Proteomes" id="UP000332933">
    <property type="component" value="Unassembled WGS sequence"/>
</dbReference>
<feature type="transmembrane region" description="Helical" evidence="1">
    <location>
        <begin position="25"/>
        <end position="46"/>
    </location>
</feature>
<reference evidence="2" key="2">
    <citation type="submission" date="2019-06" db="EMBL/GenBank/DDBJ databases">
        <title>Genomics analysis of Aphanomyces spp. identifies a new class of oomycete effector associated with host adaptation.</title>
        <authorList>
            <person name="Gaulin E."/>
        </authorList>
    </citation>
    <scope>NUCLEOTIDE SEQUENCE</scope>
    <source>
        <strain evidence="2">CBS 578.67</strain>
    </source>
</reference>
<gene>
    <name evidence="3" type="primary">Aste57867_21178</name>
    <name evidence="2" type="ORF">As57867_021110</name>
    <name evidence="3" type="ORF">ASTE57867_21178</name>
</gene>